<organism evidence="2 3">
    <name type="scientific">Cryphonectria parasitica (strain ATCC 38755 / EP155)</name>
    <dbReference type="NCBI Taxonomy" id="660469"/>
    <lineage>
        <taxon>Eukaryota</taxon>
        <taxon>Fungi</taxon>
        <taxon>Dikarya</taxon>
        <taxon>Ascomycota</taxon>
        <taxon>Pezizomycotina</taxon>
        <taxon>Sordariomycetes</taxon>
        <taxon>Sordariomycetidae</taxon>
        <taxon>Diaporthales</taxon>
        <taxon>Cryphonectriaceae</taxon>
        <taxon>Cryphonectria-Endothia species complex</taxon>
        <taxon>Cryphonectria</taxon>
    </lineage>
</organism>
<evidence type="ECO:0000313" key="3">
    <source>
        <dbReference type="Proteomes" id="UP000803844"/>
    </source>
</evidence>
<reference evidence="2" key="1">
    <citation type="journal article" date="2020" name="Phytopathology">
        <title>Genome sequence of the chestnut blight fungus Cryphonectria parasitica EP155: A fundamental resource for an archetypical invasive plant pathogen.</title>
        <authorList>
            <person name="Crouch J.A."/>
            <person name="Dawe A."/>
            <person name="Aerts A."/>
            <person name="Barry K."/>
            <person name="Churchill A.C.L."/>
            <person name="Grimwood J."/>
            <person name="Hillman B."/>
            <person name="Milgroom M.G."/>
            <person name="Pangilinan J."/>
            <person name="Smith M."/>
            <person name="Salamov A."/>
            <person name="Schmutz J."/>
            <person name="Yadav J."/>
            <person name="Grigoriev I.V."/>
            <person name="Nuss D."/>
        </authorList>
    </citation>
    <scope>NUCLEOTIDE SEQUENCE</scope>
    <source>
        <strain evidence="2">EP155</strain>
    </source>
</reference>
<name>A0A9P4Y3F6_CRYP1</name>
<dbReference type="RefSeq" id="XP_040776618.1">
    <property type="nucleotide sequence ID" value="XM_040920440.1"/>
</dbReference>
<keyword evidence="3" id="KW-1185">Reference proteome</keyword>
<dbReference type="Proteomes" id="UP000803844">
    <property type="component" value="Unassembled WGS sequence"/>
</dbReference>
<evidence type="ECO:0000256" key="1">
    <source>
        <dbReference type="SAM" id="Phobius"/>
    </source>
</evidence>
<keyword evidence="1" id="KW-0472">Membrane</keyword>
<evidence type="ECO:0000313" key="2">
    <source>
        <dbReference type="EMBL" id="KAF3765657.1"/>
    </source>
</evidence>
<accession>A0A9P4Y3F6</accession>
<gene>
    <name evidence="2" type="ORF">M406DRAFT_329546</name>
</gene>
<comment type="caution">
    <text evidence="2">The sequence shown here is derived from an EMBL/GenBank/DDBJ whole genome shotgun (WGS) entry which is preliminary data.</text>
</comment>
<keyword evidence="1" id="KW-0812">Transmembrane</keyword>
<dbReference type="EMBL" id="MU032347">
    <property type="protein sequence ID" value="KAF3765657.1"/>
    <property type="molecule type" value="Genomic_DNA"/>
</dbReference>
<dbReference type="GeneID" id="63837569"/>
<dbReference type="OrthoDB" id="5429716at2759"/>
<proteinExistence type="predicted"/>
<keyword evidence="1" id="KW-1133">Transmembrane helix</keyword>
<sequence>MPTATSIASWGLRNLGPLTTTFTPAPSCTSHSEIWIVSDYTYSDSAMWDYVGHICGTAFASAAGCVPSGSAVDSDYAAYTAAPSASSAEYYSPGLVCPSGWSTIGLATKVDNGSVETTGPAFVSSFPTSGPLVDLDYLENPLGNAMVEAMDAGETAVLCCPSGFDANKAGLYGFCTSTVPDYPIPTSVCIEFLNSSDTNTVNTTLTLLDHTFTGSAEPITGISDLLSTVTETFTAPTGTETGVGVYNTADMSAVNVAGVVYLIHGASDTASATGTANVAATGAVGLPGVVALFTLVTAFTSGFLLMI</sequence>
<feature type="transmembrane region" description="Helical" evidence="1">
    <location>
        <begin position="284"/>
        <end position="306"/>
    </location>
</feature>
<dbReference type="AlphaFoldDB" id="A0A9P4Y3F6"/>
<protein>
    <submittedName>
        <fullName evidence="2">Uncharacterized protein</fullName>
    </submittedName>
</protein>